<organism evidence="1 2">
    <name type="scientific">Segatella oris</name>
    <dbReference type="NCBI Taxonomy" id="28135"/>
    <lineage>
        <taxon>Bacteria</taxon>
        <taxon>Pseudomonadati</taxon>
        <taxon>Bacteroidota</taxon>
        <taxon>Bacteroidia</taxon>
        <taxon>Bacteroidales</taxon>
        <taxon>Prevotellaceae</taxon>
        <taxon>Segatella</taxon>
    </lineage>
</organism>
<gene>
    <name evidence="1" type="ORF">NCTC13071_00870</name>
</gene>
<reference evidence="1 2" key="1">
    <citation type="submission" date="2018-12" db="EMBL/GenBank/DDBJ databases">
        <authorList>
            <consortium name="Pathogen Informatics"/>
        </authorList>
    </citation>
    <scope>NUCLEOTIDE SEQUENCE [LARGE SCALE GENOMIC DNA]</scope>
    <source>
        <strain evidence="1 2">NCTC13071</strain>
    </source>
</reference>
<name>A0A3S4T4W7_9BACT</name>
<evidence type="ECO:0000313" key="2">
    <source>
        <dbReference type="Proteomes" id="UP000274578"/>
    </source>
</evidence>
<accession>A0A3S4T4W7</accession>
<dbReference type="Proteomes" id="UP000274578">
    <property type="component" value="Chromosome 1"/>
</dbReference>
<dbReference type="KEGG" id="poc:NCTC13071_00870"/>
<dbReference type="AlphaFoldDB" id="A0A3S4T4W7"/>
<evidence type="ECO:0000313" key="1">
    <source>
        <dbReference type="EMBL" id="VEH14884.1"/>
    </source>
</evidence>
<sequence length="32" mass="3743">MNSDYHVDIPQSLYELIHDTTKTQKYGGNSRM</sequence>
<proteinExistence type="predicted"/>
<protein>
    <submittedName>
        <fullName evidence="1">Uncharacterized protein</fullName>
    </submittedName>
</protein>
<dbReference type="EMBL" id="LR134384">
    <property type="protein sequence ID" value="VEH14884.1"/>
    <property type="molecule type" value="Genomic_DNA"/>
</dbReference>